<evidence type="ECO:0000259" key="12">
    <source>
        <dbReference type="PROSITE" id="PS50885"/>
    </source>
</evidence>
<evidence type="ECO:0000313" key="15">
    <source>
        <dbReference type="Proteomes" id="UP000666915"/>
    </source>
</evidence>
<proteinExistence type="predicted"/>
<dbReference type="Gene3D" id="3.30.565.10">
    <property type="entry name" value="Histidine kinase-like ATPase, C-terminal domain"/>
    <property type="match status" value="1"/>
</dbReference>
<dbReference type="InterPro" id="IPR003660">
    <property type="entry name" value="HAMP_dom"/>
</dbReference>
<keyword evidence="7 14" id="KW-0418">Kinase</keyword>
<keyword evidence="8 11" id="KW-1133">Transmembrane helix</keyword>
<dbReference type="PROSITE" id="PS50906">
    <property type="entry name" value="NIT"/>
    <property type="match status" value="1"/>
</dbReference>
<accession>A0ABS3QVT3</accession>
<dbReference type="InterPro" id="IPR013587">
    <property type="entry name" value="Nitrate/nitrite_sensing"/>
</dbReference>
<keyword evidence="11" id="KW-0472">Membrane</keyword>
<evidence type="ECO:0000256" key="2">
    <source>
        <dbReference type="ARBA" id="ARBA00004370"/>
    </source>
</evidence>
<dbReference type="InterPro" id="IPR003594">
    <property type="entry name" value="HATPase_dom"/>
</dbReference>
<evidence type="ECO:0000313" key="14">
    <source>
        <dbReference type="EMBL" id="MBO2438089.1"/>
    </source>
</evidence>
<dbReference type="PANTHER" id="PTHR45436:SF5">
    <property type="entry name" value="SENSOR HISTIDINE KINASE TRCS"/>
    <property type="match status" value="1"/>
</dbReference>
<feature type="transmembrane region" description="Helical" evidence="11">
    <location>
        <begin position="289"/>
        <end position="310"/>
    </location>
</feature>
<feature type="compositionally biased region" description="Basic and acidic residues" evidence="10">
    <location>
        <begin position="738"/>
        <end position="751"/>
    </location>
</feature>
<dbReference type="EMBL" id="JAGEOK010000006">
    <property type="protein sequence ID" value="MBO2438089.1"/>
    <property type="molecule type" value="Genomic_DNA"/>
</dbReference>
<dbReference type="InterPro" id="IPR050428">
    <property type="entry name" value="TCS_sensor_his_kinase"/>
</dbReference>
<evidence type="ECO:0000256" key="8">
    <source>
        <dbReference type="ARBA" id="ARBA00022989"/>
    </source>
</evidence>
<dbReference type="Proteomes" id="UP000666915">
    <property type="component" value="Unassembled WGS sequence"/>
</dbReference>
<evidence type="ECO:0000256" key="5">
    <source>
        <dbReference type="ARBA" id="ARBA00022679"/>
    </source>
</evidence>
<keyword evidence="9" id="KW-0902">Two-component regulatory system</keyword>
<keyword evidence="5" id="KW-0808">Transferase</keyword>
<comment type="catalytic activity">
    <reaction evidence="1">
        <text>ATP + protein L-histidine = ADP + protein N-phospho-L-histidine.</text>
        <dbReference type="EC" id="2.7.13.3"/>
    </reaction>
</comment>
<evidence type="ECO:0000256" key="7">
    <source>
        <dbReference type="ARBA" id="ARBA00022777"/>
    </source>
</evidence>
<keyword evidence="6 11" id="KW-0812">Transmembrane</keyword>
<dbReference type="SUPFAM" id="SSF55874">
    <property type="entry name" value="ATPase domain of HSP90 chaperone/DNA topoisomerase II/histidine kinase"/>
    <property type="match status" value="1"/>
</dbReference>
<evidence type="ECO:0000256" key="10">
    <source>
        <dbReference type="SAM" id="MobiDB-lite"/>
    </source>
</evidence>
<feature type="compositionally biased region" description="Acidic residues" evidence="10">
    <location>
        <begin position="660"/>
        <end position="670"/>
    </location>
</feature>
<name>A0ABS3QVT3_9ACTN</name>
<feature type="domain" description="NIT" evidence="13">
    <location>
        <begin position="35"/>
        <end position="281"/>
    </location>
</feature>
<evidence type="ECO:0000259" key="13">
    <source>
        <dbReference type="PROSITE" id="PS50906"/>
    </source>
</evidence>
<gene>
    <name evidence="14" type="ORF">J4557_11215</name>
</gene>
<dbReference type="PANTHER" id="PTHR45436">
    <property type="entry name" value="SENSOR HISTIDINE KINASE YKOH"/>
    <property type="match status" value="1"/>
</dbReference>
<feature type="region of interest" description="Disordered" evidence="10">
    <location>
        <begin position="681"/>
        <end position="758"/>
    </location>
</feature>
<sequence>MLFLLVALWVFSFWATSTEGYNLLQTSKIDNTAGRPTKTLITTLQGERRASLVYLGGRKHGLSAADLRQQRAHTDQVIAEWRRTAKDAPGSKIRRAVAATSAQLSNLPSLRAAISSGTITRDAAAKGFNTAIDAGFQIVSVNAELDDPDISADGRALIALTRAREMLSREDAFLAGVLADGRFGTGEYVKFAQTVALRTQAEQDAAAQLPDADRRRLQELQKGTAYSVLQRLEQQAQQPRHQGRAAVTPVQWQAATQPVLTAMDRTVDIGGNEVVDKGTALGYQVLAKWAGVALLGGAALIAAIVTGFIATRKLDRGLKRLLAAVQEGEAELPGQLRLIGEGKHADVRPIEFGADEIGQIGQTFNRTVRQLVAATRAEAATRAASRRIIRDLGDRTYSLMTQLLDLITEMEKRRDINDEELQRLFRLDAIVVRALKNARNIGYIGEKRALRSGGTRPVSLYELLRDAIGQTHAYERVRLGTYQDYGLVGYAFEDVVTIIAELIDNALMFSDKVVEVETTQVAHGVAVVVQDRGYGFSEEEIARHNAFFAEAPEVWDSALSPEGKVRIGFYIVAQRARAHGVKVTVQSNAYRGADAVVLLPNSLITDPPPRPVAKTGTAATPVAVATAGGSSAPGAAVGVLEAPPERALKAVHSSDNGIAPDEENEADAGADDVDEARAPVAESPVEVTTPGGLPVRNPGTSLAPELQEESPAAVDEPDPLEGRSPEQVRTVISAFQRGTERGRSEAAKRPSADGGADE</sequence>
<evidence type="ECO:0000256" key="4">
    <source>
        <dbReference type="ARBA" id="ARBA00022553"/>
    </source>
</evidence>
<evidence type="ECO:0000256" key="11">
    <source>
        <dbReference type="SAM" id="Phobius"/>
    </source>
</evidence>
<evidence type="ECO:0000256" key="6">
    <source>
        <dbReference type="ARBA" id="ARBA00022692"/>
    </source>
</evidence>
<dbReference type="InterPro" id="IPR036890">
    <property type="entry name" value="HATPase_C_sf"/>
</dbReference>
<dbReference type="Pfam" id="PF08376">
    <property type="entry name" value="NIT"/>
    <property type="match status" value="1"/>
</dbReference>
<comment type="subcellular location">
    <subcellularLocation>
        <location evidence="2">Membrane</location>
    </subcellularLocation>
</comment>
<dbReference type="InterPro" id="IPR010910">
    <property type="entry name" value="Nitrate/nitrite_sensing_bac"/>
</dbReference>
<dbReference type="RefSeq" id="WP_208266415.1">
    <property type="nucleotide sequence ID" value="NZ_BAAAGM010000018.1"/>
</dbReference>
<dbReference type="PROSITE" id="PS50885">
    <property type="entry name" value="HAMP"/>
    <property type="match status" value="1"/>
</dbReference>
<comment type="caution">
    <text evidence="14">The sequence shown here is derived from an EMBL/GenBank/DDBJ whole genome shotgun (WGS) entry which is preliminary data.</text>
</comment>
<reference evidence="14 15" key="1">
    <citation type="submission" date="2021-03" db="EMBL/GenBank/DDBJ databases">
        <authorList>
            <person name="Kanchanasin P."/>
            <person name="Saeng-In P."/>
            <person name="Phongsopitanun W."/>
            <person name="Yuki M."/>
            <person name="Kudo T."/>
            <person name="Ohkuma M."/>
            <person name="Tanasupawat S."/>
        </authorList>
    </citation>
    <scope>NUCLEOTIDE SEQUENCE [LARGE SCALE GENOMIC DNA]</scope>
    <source>
        <strain evidence="14 15">L46</strain>
    </source>
</reference>
<dbReference type="EC" id="2.7.13.3" evidence="3"/>
<organism evidence="14 15">
    <name type="scientific">Actinomadura nitritigenes</name>
    <dbReference type="NCBI Taxonomy" id="134602"/>
    <lineage>
        <taxon>Bacteria</taxon>
        <taxon>Bacillati</taxon>
        <taxon>Actinomycetota</taxon>
        <taxon>Actinomycetes</taxon>
        <taxon>Streptosporangiales</taxon>
        <taxon>Thermomonosporaceae</taxon>
        <taxon>Actinomadura</taxon>
    </lineage>
</organism>
<evidence type="ECO:0000256" key="9">
    <source>
        <dbReference type="ARBA" id="ARBA00023012"/>
    </source>
</evidence>
<dbReference type="Pfam" id="PF02518">
    <property type="entry name" value="HATPase_c"/>
    <property type="match status" value="1"/>
</dbReference>
<evidence type="ECO:0000256" key="3">
    <source>
        <dbReference type="ARBA" id="ARBA00012438"/>
    </source>
</evidence>
<keyword evidence="4" id="KW-0597">Phosphoprotein</keyword>
<keyword evidence="15" id="KW-1185">Reference proteome</keyword>
<feature type="region of interest" description="Disordered" evidence="10">
    <location>
        <begin position="651"/>
        <end position="670"/>
    </location>
</feature>
<evidence type="ECO:0000256" key="1">
    <source>
        <dbReference type="ARBA" id="ARBA00000085"/>
    </source>
</evidence>
<dbReference type="SMART" id="SM00387">
    <property type="entry name" value="HATPase_c"/>
    <property type="match status" value="1"/>
</dbReference>
<feature type="domain" description="HAMP" evidence="12">
    <location>
        <begin position="346"/>
        <end position="376"/>
    </location>
</feature>
<dbReference type="GO" id="GO:0016301">
    <property type="term" value="F:kinase activity"/>
    <property type="evidence" value="ECO:0007669"/>
    <property type="project" value="UniProtKB-KW"/>
</dbReference>
<protein>
    <recommendedName>
        <fullName evidence="3">histidine kinase</fullName>
        <ecNumber evidence="3">2.7.13.3</ecNumber>
    </recommendedName>
</protein>